<evidence type="ECO:0000313" key="1">
    <source>
        <dbReference type="EMBL" id="THU76243.1"/>
    </source>
</evidence>
<organism evidence="1 2">
    <name type="scientific">Dendrothele bispora (strain CBS 962.96)</name>
    <dbReference type="NCBI Taxonomy" id="1314807"/>
    <lineage>
        <taxon>Eukaryota</taxon>
        <taxon>Fungi</taxon>
        <taxon>Dikarya</taxon>
        <taxon>Basidiomycota</taxon>
        <taxon>Agaricomycotina</taxon>
        <taxon>Agaricomycetes</taxon>
        <taxon>Agaricomycetidae</taxon>
        <taxon>Agaricales</taxon>
        <taxon>Agaricales incertae sedis</taxon>
        <taxon>Dendrothele</taxon>
    </lineage>
</organism>
<dbReference type="AlphaFoldDB" id="A0A4S8KL96"/>
<reference evidence="1 2" key="1">
    <citation type="journal article" date="2019" name="Nat. Ecol. Evol.">
        <title>Megaphylogeny resolves global patterns of mushroom evolution.</title>
        <authorList>
            <person name="Varga T."/>
            <person name="Krizsan K."/>
            <person name="Foldi C."/>
            <person name="Dima B."/>
            <person name="Sanchez-Garcia M."/>
            <person name="Sanchez-Ramirez S."/>
            <person name="Szollosi G.J."/>
            <person name="Szarkandi J.G."/>
            <person name="Papp V."/>
            <person name="Albert L."/>
            <person name="Andreopoulos W."/>
            <person name="Angelini C."/>
            <person name="Antonin V."/>
            <person name="Barry K.W."/>
            <person name="Bougher N.L."/>
            <person name="Buchanan P."/>
            <person name="Buyck B."/>
            <person name="Bense V."/>
            <person name="Catcheside P."/>
            <person name="Chovatia M."/>
            <person name="Cooper J."/>
            <person name="Damon W."/>
            <person name="Desjardin D."/>
            <person name="Finy P."/>
            <person name="Geml J."/>
            <person name="Haridas S."/>
            <person name="Hughes K."/>
            <person name="Justo A."/>
            <person name="Karasinski D."/>
            <person name="Kautmanova I."/>
            <person name="Kiss B."/>
            <person name="Kocsube S."/>
            <person name="Kotiranta H."/>
            <person name="LaButti K.M."/>
            <person name="Lechner B.E."/>
            <person name="Liimatainen K."/>
            <person name="Lipzen A."/>
            <person name="Lukacs Z."/>
            <person name="Mihaltcheva S."/>
            <person name="Morgado L.N."/>
            <person name="Niskanen T."/>
            <person name="Noordeloos M.E."/>
            <person name="Ohm R.A."/>
            <person name="Ortiz-Santana B."/>
            <person name="Ovrebo C."/>
            <person name="Racz N."/>
            <person name="Riley R."/>
            <person name="Savchenko A."/>
            <person name="Shiryaev A."/>
            <person name="Soop K."/>
            <person name="Spirin V."/>
            <person name="Szebenyi C."/>
            <person name="Tomsovsky M."/>
            <person name="Tulloss R.E."/>
            <person name="Uehling J."/>
            <person name="Grigoriev I.V."/>
            <person name="Vagvolgyi C."/>
            <person name="Papp T."/>
            <person name="Martin F.M."/>
            <person name="Miettinen O."/>
            <person name="Hibbett D.S."/>
            <person name="Nagy L.G."/>
        </authorList>
    </citation>
    <scope>NUCLEOTIDE SEQUENCE [LARGE SCALE GENOMIC DNA]</scope>
    <source>
        <strain evidence="1 2">CBS 962.96</strain>
    </source>
</reference>
<evidence type="ECO:0008006" key="3">
    <source>
        <dbReference type="Google" id="ProtNLM"/>
    </source>
</evidence>
<accession>A0A4S8KL96</accession>
<dbReference type="Gene3D" id="3.80.10.10">
    <property type="entry name" value="Ribonuclease Inhibitor"/>
    <property type="match status" value="1"/>
</dbReference>
<keyword evidence="2" id="KW-1185">Reference proteome</keyword>
<sequence length="290" mass="32397">MLKRSKMAPLTIKMTDHFITPKGLEYVSATLHHMFRARELTLSLSKEHFAKLFSDINQPAPLLHTLSLDASFANYMREPGVMLPEDFMDGHTPRLCNLELKDCHLPWNSPLLKNLTYLKLHQGDTAPLPSLEQFINILNRMPGLEVLDLKNVLPDNSTISSSLHSDLPRLRVLRLDGQATGCASTLNHTWFPSNTAIQIICSLGVNDEPFNMLLLSLSEICCRFSSSSLSDALRSLNVSMTDRGVLIDAGITTNTSRVQSWLRLSMSASGFNDKKMMDIRLLESVSTVEA</sequence>
<gene>
    <name evidence="1" type="ORF">K435DRAFT_879483</name>
</gene>
<dbReference type="OrthoDB" id="3172239at2759"/>
<dbReference type="SUPFAM" id="SSF52047">
    <property type="entry name" value="RNI-like"/>
    <property type="match status" value="1"/>
</dbReference>
<protein>
    <recommendedName>
        <fullName evidence="3">RNI-like protein</fullName>
    </recommendedName>
</protein>
<proteinExistence type="predicted"/>
<dbReference type="Proteomes" id="UP000297245">
    <property type="component" value="Unassembled WGS sequence"/>
</dbReference>
<name>A0A4S8KL96_DENBC</name>
<dbReference type="EMBL" id="ML181047">
    <property type="protein sequence ID" value="THU76243.1"/>
    <property type="molecule type" value="Genomic_DNA"/>
</dbReference>
<dbReference type="InterPro" id="IPR032675">
    <property type="entry name" value="LRR_dom_sf"/>
</dbReference>
<evidence type="ECO:0000313" key="2">
    <source>
        <dbReference type="Proteomes" id="UP000297245"/>
    </source>
</evidence>